<feature type="domain" description="Peptidase M12B propeptide" evidence="2">
    <location>
        <begin position="126"/>
        <end position="217"/>
    </location>
</feature>
<proteinExistence type="predicted"/>
<organism evidence="3 4">
    <name type="scientific">Chiloscyllium punctatum</name>
    <name type="common">Brownbanded bambooshark</name>
    <name type="synonym">Hemiscyllium punctatum</name>
    <dbReference type="NCBI Taxonomy" id="137246"/>
    <lineage>
        <taxon>Eukaryota</taxon>
        <taxon>Metazoa</taxon>
        <taxon>Chordata</taxon>
        <taxon>Craniata</taxon>
        <taxon>Vertebrata</taxon>
        <taxon>Chondrichthyes</taxon>
        <taxon>Elasmobranchii</taxon>
        <taxon>Galeomorphii</taxon>
        <taxon>Galeoidea</taxon>
        <taxon>Orectolobiformes</taxon>
        <taxon>Hemiscylliidae</taxon>
        <taxon>Chiloscyllium</taxon>
    </lineage>
</organism>
<keyword evidence="4" id="KW-1185">Reference proteome</keyword>
<sequence length="339" mass="38560">MCGAGRENEWMCRQLAPSPPGCGQSESRSLRADGCTRHGQPCVPEPAAEMSPCGQWAQSRGGLQRWMLQQRTFTREKVLQTPGETMQLMLWVKGLLSQLLVFIPLTRELRFHPKQESFVRQLSSYEITSPRRLNDFGEAFPHTHHFRRRKRSPDSEPWASRTHYQLHAFGQLYRLNLSAQSDFIAAAYRVRHLGRAEAGSPHPDSDLKHCFYSGHVNSEMRHTVVVSLCTGIMGTFQTSDGQYFLEPLMKPDGGQYEDEHNKPHLIYKHGALNSNPLGKTSHPCATFERDFGPSRLSNKSSNCTLQVFQYSNCKKHIPLPTLINSYLPGHKLREINKTS</sequence>
<name>A0A401S8L3_CHIPU</name>
<dbReference type="STRING" id="137246.A0A401S8L3"/>
<protein>
    <recommendedName>
        <fullName evidence="2">Peptidase M12B propeptide domain-containing protein</fullName>
    </recommendedName>
</protein>
<evidence type="ECO:0000313" key="4">
    <source>
        <dbReference type="Proteomes" id="UP000287033"/>
    </source>
</evidence>
<dbReference type="PANTHER" id="PTHR11905">
    <property type="entry name" value="ADAM A DISINTEGRIN AND METALLOPROTEASE DOMAIN"/>
    <property type="match status" value="1"/>
</dbReference>
<dbReference type="OrthoDB" id="5948003at2759"/>
<reference evidence="3 4" key="1">
    <citation type="journal article" date="2018" name="Nat. Ecol. Evol.">
        <title>Shark genomes provide insights into elasmobranch evolution and the origin of vertebrates.</title>
        <authorList>
            <person name="Hara Y"/>
            <person name="Yamaguchi K"/>
            <person name="Onimaru K"/>
            <person name="Kadota M"/>
            <person name="Koyanagi M"/>
            <person name="Keeley SD"/>
            <person name="Tatsumi K"/>
            <person name="Tanaka K"/>
            <person name="Motone F"/>
            <person name="Kageyama Y"/>
            <person name="Nozu R"/>
            <person name="Adachi N"/>
            <person name="Nishimura O"/>
            <person name="Nakagawa R"/>
            <person name="Tanegashima C"/>
            <person name="Kiyatake I"/>
            <person name="Matsumoto R"/>
            <person name="Murakumo K"/>
            <person name="Nishida K"/>
            <person name="Terakita A"/>
            <person name="Kuratani S"/>
            <person name="Sato K"/>
            <person name="Hyodo S Kuraku.S."/>
        </authorList>
    </citation>
    <scope>NUCLEOTIDE SEQUENCE [LARGE SCALE GENOMIC DNA]</scope>
</reference>
<dbReference type="EMBL" id="BEZZ01000137">
    <property type="protein sequence ID" value="GCC26748.1"/>
    <property type="molecule type" value="Genomic_DNA"/>
</dbReference>
<keyword evidence="1" id="KW-1015">Disulfide bond</keyword>
<dbReference type="AlphaFoldDB" id="A0A401S8L3"/>
<dbReference type="InterPro" id="IPR002870">
    <property type="entry name" value="Peptidase_M12B_N"/>
</dbReference>
<evidence type="ECO:0000256" key="1">
    <source>
        <dbReference type="ARBA" id="ARBA00023157"/>
    </source>
</evidence>
<evidence type="ECO:0000313" key="3">
    <source>
        <dbReference type="EMBL" id="GCC26748.1"/>
    </source>
</evidence>
<accession>A0A401S8L3</accession>
<comment type="caution">
    <text evidence="3">The sequence shown here is derived from an EMBL/GenBank/DDBJ whole genome shotgun (WGS) entry which is preliminary data.</text>
</comment>
<dbReference type="Pfam" id="PF01562">
    <property type="entry name" value="Pep_M12B_propep"/>
    <property type="match status" value="1"/>
</dbReference>
<dbReference type="Proteomes" id="UP000287033">
    <property type="component" value="Unassembled WGS sequence"/>
</dbReference>
<evidence type="ECO:0000259" key="2">
    <source>
        <dbReference type="Pfam" id="PF01562"/>
    </source>
</evidence>
<gene>
    <name evidence="3" type="ORF">chiPu_0005168</name>
</gene>
<dbReference type="PANTHER" id="PTHR11905:SF256">
    <property type="entry name" value="PEPTIDASE M12B DOMAIN-CONTAINING PROTEIN"/>
    <property type="match status" value="1"/>
</dbReference>